<dbReference type="PANTHER" id="PTHR42781">
    <property type="entry name" value="SPERMIDINE/PUTRESCINE IMPORT ATP-BINDING PROTEIN POTA"/>
    <property type="match status" value="1"/>
</dbReference>
<dbReference type="Pfam" id="PF00005">
    <property type="entry name" value="ABC_tran"/>
    <property type="match status" value="1"/>
</dbReference>
<dbReference type="EMBL" id="JBDFRB010000003">
    <property type="protein sequence ID" value="MEN2743919.1"/>
    <property type="molecule type" value="Genomic_DNA"/>
</dbReference>
<dbReference type="InterPro" id="IPR027417">
    <property type="entry name" value="P-loop_NTPase"/>
</dbReference>
<protein>
    <submittedName>
        <fullName evidence="7">ATP-binding cassette domain-containing protein</fullName>
    </submittedName>
</protein>
<dbReference type="InterPro" id="IPR003439">
    <property type="entry name" value="ABC_transporter-like_ATP-bd"/>
</dbReference>
<dbReference type="SUPFAM" id="SSF52540">
    <property type="entry name" value="P-loop containing nucleoside triphosphate hydrolases"/>
    <property type="match status" value="1"/>
</dbReference>
<comment type="caution">
    <text evidence="7">The sequence shown here is derived from an EMBL/GenBank/DDBJ whole genome shotgun (WGS) entry which is preliminary data.</text>
</comment>
<sequence>MNAYLTVDAGLAARGVRLAVGVGQGERVAVMGPNGAGKSTLFGLCAGLLRPDEGRVALGGQVLADASGAWIPPHRRGIALLAQEPLLFPHLSVLENVAFAPRAAGAQRGAARAAAGRWLEEVGASALADRRPAELSGGQAQRVAIARALAAEPRVLLLDEPFAALDVDAAPALRRLLRRVLAGRTALVITHEPLDAHLLADRVLVLEGGRAAEDGSTAEVLERPRSRFAAGLAGLNLLQGIGPAAAAGAGTSRSSSAAASSGTAAGARISIEGLGEVSGTVPEGADQPAGGEAAVAVFRPADVSVFAPHDAPHGSPRNVWPATVLELEPRGAHVRVHCAPGTEASRPGVAGPSAGEASAGAGAAAPGILADLTPAAAAELDLVPGAGVVLVVKATAVSVYAVG</sequence>
<dbReference type="InterPro" id="IPR008995">
    <property type="entry name" value="Mo/tungstate-bd_C_term_dom"/>
</dbReference>
<evidence type="ECO:0000313" key="8">
    <source>
        <dbReference type="Proteomes" id="UP001422074"/>
    </source>
</evidence>
<dbReference type="InterPro" id="IPR050093">
    <property type="entry name" value="ABC_SmlMolc_Importer"/>
</dbReference>
<keyword evidence="3 7" id="KW-0067">ATP-binding</keyword>
<dbReference type="SMART" id="SM00382">
    <property type="entry name" value="AAA"/>
    <property type="match status" value="1"/>
</dbReference>
<gene>
    <name evidence="7" type="ORF">ABCQ75_05130</name>
</gene>
<feature type="domain" description="Mop" evidence="6">
    <location>
        <begin position="313"/>
        <end position="401"/>
    </location>
</feature>
<evidence type="ECO:0000256" key="3">
    <source>
        <dbReference type="ARBA" id="ARBA00022840"/>
    </source>
</evidence>
<proteinExistence type="predicted"/>
<dbReference type="InterPro" id="IPR004606">
    <property type="entry name" value="Mop_domain"/>
</dbReference>
<dbReference type="SUPFAM" id="SSF50331">
    <property type="entry name" value="MOP-like"/>
    <property type="match status" value="1"/>
</dbReference>
<evidence type="ECO:0000259" key="6">
    <source>
        <dbReference type="PROSITE" id="PS51866"/>
    </source>
</evidence>
<feature type="domain" description="ABC transporter" evidence="5">
    <location>
        <begin position="1"/>
        <end position="233"/>
    </location>
</feature>
<dbReference type="PROSITE" id="PS51866">
    <property type="entry name" value="MOP"/>
    <property type="match status" value="1"/>
</dbReference>
<dbReference type="PROSITE" id="PS50893">
    <property type="entry name" value="ABC_TRANSPORTER_2"/>
    <property type="match status" value="1"/>
</dbReference>
<evidence type="ECO:0000313" key="7">
    <source>
        <dbReference type="EMBL" id="MEN2743919.1"/>
    </source>
</evidence>
<dbReference type="GO" id="GO:0005524">
    <property type="term" value="F:ATP binding"/>
    <property type="evidence" value="ECO:0007669"/>
    <property type="project" value="UniProtKB-KW"/>
</dbReference>
<dbReference type="InterPro" id="IPR017871">
    <property type="entry name" value="ABC_transporter-like_CS"/>
</dbReference>
<keyword evidence="8" id="KW-1185">Reference proteome</keyword>
<dbReference type="Proteomes" id="UP001422074">
    <property type="component" value="Unassembled WGS sequence"/>
</dbReference>
<accession>A0ABU9WXK6</accession>
<organism evidence="7 8">
    <name type="scientific">Sinomonas halotolerans</name>
    <dbReference type="NCBI Taxonomy" id="1644133"/>
    <lineage>
        <taxon>Bacteria</taxon>
        <taxon>Bacillati</taxon>
        <taxon>Actinomycetota</taxon>
        <taxon>Actinomycetes</taxon>
        <taxon>Micrococcales</taxon>
        <taxon>Micrococcaceae</taxon>
        <taxon>Sinomonas</taxon>
    </lineage>
</organism>
<evidence type="ECO:0000259" key="5">
    <source>
        <dbReference type="PROSITE" id="PS50893"/>
    </source>
</evidence>
<reference evidence="7 8" key="1">
    <citation type="submission" date="2024-05" db="EMBL/GenBank/DDBJ databases">
        <title>Sinomonas sp. nov., isolated from a waste landfill.</title>
        <authorList>
            <person name="Zhao Y."/>
        </authorList>
    </citation>
    <scope>NUCLEOTIDE SEQUENCE [LARGE SCALE GENOMIC DNA]</scope>
    <source>
        <strain evidence="7 8">CCTCC AB2014300</strain>
    </source>
</reference>
<evidence type="ECO:0000256" key="1">
    <source>
        <dbReference type="ARBA" id="ARBA00022448"/>
    </source>
</evidence>
<keyword evidence="4" id="KW-0500">Molybdenum</keyword>
<dbReference type="Gene3D" id="3.40.50.300">
    <property type="entry name" value="P-loop containing nucleotide triphosphate hydrolases"/>
    <property type="match status" value="1"/>
</dbReference>
<dbReference type="PANTHER" id="PTHR42781:SF4">
    <property type="entry name" value="SPERMIDINE_PUTRESCINE IMPORT ATP-BINDING PROTEIN POTA"/>
    <property type="match status" value="1"/>
</dbReference>
<dbReference type="PROSITE" id="PS00211">
    <property type="entry name" value="ABC_TRANSPORTER_1"/>
    <property type="match status" value="1"/>
</dbReference>
<dbReference type="RefSeq" id="WP_345883551.1">
    <property type="nucleotide sequence ID" value="NZ_JBDFRB010000003.1"/>
</dbReference>
<dbReference type="Gene3D" id="2.40.50.100">
    <property type="match status" value="1"/>
</dbReference>
<dbReference type="InterPro" id="IPR003593">
    <property type="entry name" value="AAA+_ATPase"/>
</dbReference>
<keyword evidence="1" id="KW-0813">Transport</keyword>
<evidence type="ECO:0000256" key="2">
    <source>
        <dbReference type="ARBA" id="ARBA00022741"/>
    </source>
</evidence>
<name>A0ABU9WXK6_9MICC</name>
<evidence type="ECO:0000256" key="4">
    <source>
        <dbReference type="PROSITE-ProRule" id="PRU01213"/>
    </source>
</evidence>
<keyword evidence="2" id="KW-0547">Nucleotide-binding</keyword>